<evidence type="ECO:0000256" key="1">
    <source>
        <dbReference type="ARBA" id="ARBA00023284"/>
    </source>
</evidence>
<dbReference type="Proteomes" id="UP000321337">
    <property type="component" value="Unassembled WGS sequence"/>
</dbReference>
<name>A0A512L3W9_9PROT</name>
<feature type="domain" description="Thioredoxin" evidence="3">
    <location>
        <begin position="26"/>
        <end position="166"/>
    </location>
</feature>
<dbReference type="AlphaFoldDB" id="A0A512L3W9"/>
<dbReference type="Pfam" id="PF00578">
    <property type="entry name" value="AhpC-TSA"/>
    <property type="match status" value="1"/>
</dbReference>
<dbReference type="GO" id="GO:0016209">
    <property type="term" value="F:antioxidant activity"/>
    <property type="evidence" value="ECO:0007669"/>
    <property type="project" value="InterPro"/>
</dbReference>
<feature type="signal peptide" evidence="2">
    <location>
        <begin position="1"/>
        <end position="21"/>
    </location>
</feature>
<dbReference type="InterPro" id="IPR000866">
    <property type="entry name" value="AhpC/TSA"/>
</dbReference>
<dbReference type="PROSITE" id="PS51352">
    <property type="entry name" value="THIOREDOXIN_2"/>
    <property type="match status" value="1"/>
</dbReference>
<feature type="chain" id="PRO_5021742348" evidence="2">
    <location>
        <begin position="22"/>
        <end position="170"/>
    </location>
</feature>
<gene>
    <name evidence="4" type="primary">resA</name>
    <name evidence="4" type="ORF">TPL01_02980</name>
</gene>
<dbReference type="InterPro" id="IPR013766">
    <property type="entry name" value="Thioredoxin_domain"/>
</dbReference>
<dbReference type="InterPro" id="IPR050553">
    <property type="entry name" value="Thioredoxin_ResA/DsbE_sf"/>
</dbReference>
<evidence type="ECO:0000259" key="3">
    <source>
        <dbReference type="PROSITE" id="PS51352"/>
    </source>
</evidence>
<keyword evidence="2" id="KW-0732">Signal</keyword>
<comment type="caution">
    <text evidence="4">The sequence shown here is derived from an EMBL/GenBank/DDBJ whole genome shotgun (WGS) entry which is preliminary data.</text>
</comment>
<dbReference type="SUPFAM" id="SSF52833">
    <property type="entry name" value="Thioredoxin-like"/>
    <property type="match status" value="1"/>
</dbReference>
<dbReference type="PROSITE" id="PS00194">
    <property type="entry name" value="THIOREDOXIN_1"/>
    <property type="match status" value="1"/>
</dbReference>
<dbReference type="InterPro" id="IPR017937">
    <property type="entry name" value="Thioredoxin_CS"/>
</dbReference>
<dbReference type="RefSeq" id="WP_147070057.1">
    <property type="nucleotide sequence ID" value="NZ_AP021884.1"/>
</dbReference>
<evidence type="ECO:0000313" key="4">
    <source>
        <dbReference type="EMBL" id="GEP29160.1"/>
    </source>
</evidence>
<dbReference type="EMBL" id="BKAD01000003">
    <property type="protein sequence ID" value="GEP29160.1"/>
    <property type="molecule type" value="Genomic_DNA"/>
</dbReference>
<dbReference type="InterPro" id="IPR036249">
    <property type="entry name" value="Thioredoxin-like_sf"/>
</dbReference>
<organism evidence="4 5">
    <name type="scientific">Sulfuriferula plumbiphila</name>
    <dbReference type="NCBI Taxonomy" id="171865"/>
    <lineage>
        <taxon>Bacteria</taxon>
        <taxon>Pseudomonadati</taxon>
        <taxon>Pseudomonadota</taxon>
        <taxon>Betaproteobacteria</taxon>
        <taxon>Nitrosomonadales</taxon>
        <taxon>Sulfuricellaceae</taxon>
        <taxon>Sulfuriferula</taxon>
    </lineage>
</organism>
<dbReference type="OrthoDB" id="9811352at2"/>
<dbReference type="PANTHER" id="PTHR42852">
    <property type="entry name" value="THIOL:DISULFIDE INTERCHANGE PROTEIN DSBE"/>
    <property type="match status" value="1"/>
</dbReference>
<evidence type="ECO:0000313" key="5">
    <source>
        <dbReference type="Proteomes" id="UP000321337"/>
    </source>
</evidence>
<dbReference type="CDD" id="cd02966">
    <property type="entry name" value="TlpA_like_family"/>
    <property type="match status" value="1"/>
</dbReference>
<keyword evidence="5" id="KW-1185">Reference proteome</keyword>
<dbReference type="GO" id="GO:0015036">
    <property type="term" value="F:disulfide oxidoreductase activity"/>
    <property type="evidence" value="ECO:0007669"/>
    <property type="project" value="UniProtKB-ARBA"/>
</dbReference>
<protein>
    <submittedName>
        <fullName evidence="4">Thioredoxin</fullName>
    </submittedName>
</protein>
<proteinExistence type="predicted"/>
<evidence type="ECO:0000256" key="2">
    <source>
        <dbReference type="SAM" id="SignalP"/>
    </source>
</evidence>
<sequence>MKKLLLLVVLGWVVLLGTAQARELQPYKGAATPPLVLKDLSGKTHNLKDYRGQVVLINFWATWCPPCRAEMPSMQRLKEKMADRPFVILAVDMGETEDAVQSYIREIKTDFTVLMDKDGHALKAWKVFAFPTSYVVDAQGKIRYGLFGSIEWDEADSVGKITGLLPPVAN</sequence>
<dbReference type="PANTHER" id="PTHR42852:SF17">
    <property type="entry name" value="THIOREDOXIN-LIKE PROTEIN HI_1115"/>
    <property type="match status" value="1"/>
</dbReference>
<accession>A0A512L3W9</accession>
<dbReference type="Gene3D" id="3.40.30.10">
    <property type="entry name" value="Glutaredoxin"/>
    <property type="match status" value="1"/>
</dbReference>
<keyword evidence="1" id="KW-0676">Redox-active center</keyword>
<reference evidence="4 5" key="1">
    <citation type="submission" date="2019-07" db="EMBL/GenBank/DDBJ databases">
        <title>Whole genome shotgun sequence of Thiobacillus plumbophilus NBRC 107929.</title>
        <authorList>
            <person name="Hosoyama A."/>
            <person name="Uohara A."/>
            <person name="Ohji S."/>
            <person name="Ichikawa N."/>
        </authorList>
    </citation>
    <scope>NUCLEOTIDE SEQUENCE [LARGE SCALE GENOMIC DNA]</scope>
    <source>
        <strain evidence="4 5">NBRC 107929</strain>
    </source>
</reference>